<comment type="caution">
    <text evidence="8">The sequence shown here is derived from an EMBL/GenBank/DDBJ whole genome shotgun (WGS) entry which is preliminary data.</text>
</comment>
<evidence type="ECO:0000256" key="6">
    <source>
        <dbReference type="ARBA" id="ARBA00023136"/>
    </source>
</evidence>
<dbReference type="AlphaFoldDB" id="A0A8J5W976"/>
<evidence type="ECO:0000313" key="9">
    <source>
        <dbReference type="Proteomes" id="UP000729402"/>
    </source>
</evidence>
<feature type="transmembrane region" description="Helical" evidence="7">
    <location>
        <begin position="627"/>
        <end position="648"/>
    </location>
</feature>
<dbReference type="GO" id="GO:0035673">
    <property type="term" value="F:oligopeptide transmembrane transporter activity"/>
    <property type="evidence" value="ECO:0007669"/>
    <property type="project" value="InterPro"/>
</dbReference>
<dbReference type="Proteomes" id="UP000729402">
    <property type="component" value="Unassembled WGS sequence"/>
</dbReference>
<feature type="transmembrane region" description="Helical" evidence="7">
    <location>
        <begin position="373"/>
        <end position="396"/>
    </location>
</feature>
<evidence type="ECO:0000256" key="7">
    <source>
        <dbReference type="SAM" id="Phobius"/>
    </source>
</evidence>
<feature type="transmembrane region" description="Helical" evidence="7">
    <location>
        <begin position="30"/>
        <end position="52"/>
    </location>
</feature>
<dbReference type="InterPro" id="IPR045035">
    <property type="entry name" value="YSL-like"/>
</dbReference>
<feature type="transmembrane region" description="Helical" evidence="7">
    <location>
        <begin position="437"/>
        <end position="468"/>
    </location>
</feature>
<feature type="transmembrane region" description="Helical" evidence="7">
    <location>
        <begin position="309"/>
        <end position="337"/>
    </location>
</feature>
<dbReference type="Pfam" id="PF03169">
    <property type="entry name" value="OPT"/>
    <property type="match status" value="1"/>
</dbReference>
<feature type="transmembrane region" description="Helical" evidence="7">
    <location>
        <begin position="64"/>
        <end position="86"/>
    </location>
</feature>
<feature type="transmembrane region" description="Helical" evidence="7">
    <location>
        <begin position="594"/>
        <end position="615"/>
    </location>
</feature>
<evidence type="ECO:0000256" key="3">
    <source>
        <dbReference type="ARBA" id="ARBA00022448"/>
    </source>
</evidence>
<keyword evidence="6 7" id="KW-0472">Membrane</keyword>
<feature type="transmembrane region" description="Helical" evidence="7">
    <location>
        <begin position="98"/>
        <end position="128"/>
    </location>
</feature>
<reference evidence="8" key="1">
    <citation type="journal article" date="2021" name="bioRxiv">
        <title>Whole Genome Assembly and Annotation of Northern Wild Rice, Zizania palustris L., Supports a Whole Genome Duplication in the Zizania Genus.</title>
        <authorList>
            <person name="Haas M."/>
            <person name="Kono T."/>
            <person name="Macchietto M."/>
            <person name="Millas R."/>
            <person name="McGilp L."/>
            <person name="Shao M."/>
            <person name="Duquette J."/>
            <person name="Hirsch C.N."/>
            <person name="Kimball J."/>
        </authorList>
    </citation>
    <scope>NUCLEOTIDE SEQUENCE</scope>
    <source>
        <tissue evidence="8">Fresh leaf tissue</tissue>
    </source>
</reference>
<dbReference type="NCBIfam" id="TIGR00728">
    <property type="entry name" value="OPT_sfam"/>
    <property type="match status" value="1"/>
</dbReference>
<keyword evidence="5 7" id="KW-1133">Transmembrane helix</keyword>
<accession>A0A8J5W976</accession>
<evidence type="ECO:0000256" key="4">
    <source>
        <dbReference type="ARBA" id="ARBA00022692"/>
    </source>
</evidence>
<dbReference type="EMBL" id="JAAALK010000082">
    <property type="protein sequence ID" value="KAG8085021.1"/>
    <property type="molecule type" value="Genomic_DNA"/>
</dbReference>
<evidence type="ECO:0000256" key="1">
    <source>
        <dbReference type="ARBA" id="ARBA00004141"/>
    </source>
</evidence>
<feature type="transmembrane region" description="Helical" evidence="7">
    <location>
        <begin position="402"/>
        <end position="425"/>
    </location>
</feature>
<feature type="transmembrane region" description="Helical" evidence="7">
    <location>
        <begin position="488"/>
        <end position="508"/>
    </location>
</feature>
<keyword evidence="9" id="KW-1185">Reference proteome</keyword>
<protein>
    <submittedName>
        <fullName evidence="8">Uncharacterized protein</fullName>
    </submittedName>
</protein>
<feature type="transmembrane region" description="Helical" evidence="7">
    <location>
        <begin position="554"/>
        <end position="574"/>
    </location>
</feature>
<dbReference type="GO" id="GO:0016020">
    <property type="term" value="C:membrane"/>
    <property type="evidence" value="ECO:0007669"/>
    <property type="project" value="UniProtKB-SubCell"/>
</dbReference>
<dbReference type="PANTHER" id="PTHR31645:SF9">
    <property type="entry name" value="METAL-NICOTIANAMINE TRANSPORTER YSL4-RELATED"/>
    <property type="match status" value="1"/>
</dbReference>
<organism evidence="8 9">
    <name type="scientific">Zizania palustris</name>
    <name type="common">Northern wild rice</name>
    <dbReference type="NCBI Taxonomy" id="103762"/>
    <lineage>
        <taxon>Eukaryota</taxon>
        <taxon>Viridiplantae</taxon>
        <taxon>Streptophyta</taxon>
        <taxon>Embryophyta</taxon>
        <taxon>Tracheophyta</taxon>
        <taxon>Spermatophyta</taxon>
        <taxon>Magnoliopsida</taxon>
        <taxon>Liliopsida</taxon>
        <taxon>Poales</taxon>
        <taxon>Poaceae</taxon>
        <taxon>BOP clade</taxon>
        <taxon>Oryzoideae</taxon>
        <taxon>Oryzeae</taxon>
        <taxon>Zizaniinae</taxon>
        <taxon>Zizania</taxon>
    </lineage>
</organism>
<evidence type="ECO:0000313" key="8">
    <source>
        <dbReference type="EMBL" id="KAG8085021.1"/>
    </source>
</evidence>
<evidence type="ECO:0000256" key="5">
    <source>
        <dbReference type="ARBA" id="ARBA00022989"/>
    </source>
</evidence>
<dbReference type="InterPro" id="IPR004813">
    <property type="entry name" value="OPT"/>
</dbReference>
<keyword evidence="3" id="KW-0813">Transport</keyword>
<evidence type="ECO:0000256" key="2">
    <source>
        <dbReference type="ARBA" id="ARBA00010276"/>
    </source>
</evidence>
<comment type="subcellular location">
    <subcellularLocation>
        <location evidence="1">Membrane</location>
        <topology evidence="1">Multi-pass membrane protein</topology>
    </subcellularLocation>
</comment>
<feature type="transmembrane region" description="Helical" evidence="7">
    <location>
        <begin position="148"/>
        <end position="166"/>
    </location>
</feature>
<dbReference type="PANTHER" id="PTHR31645">
    <property type="entry name" value="OLIGOPEPTIDE TRANSPORTER YGL114W-RELATED"/>
    <property type="match status" value="1"/>
</dbReference>
<gene>
    <name evidence="8" type="ORF">GUJ93_ZPchr0010g7310</name>
</gene>
<proteinExistence type="inferred from homology"/>
<feature type="transmembrane region" description="Helical" evidence="7">
    <location>
        <begin position="266"/>
        <end position="285"/>
    </location>
</feature>
<name>A0A8J5W976_ZIZPA</name>
<keyword evidence="4 7" id="KW-0812">Transmembrane</keyword>
<dbReference type="OrthoDB" id="627262at2759"/>
<reference evidence="8" key="2">
    <citation type="submission" date="2021-02" db="EMBL/GenBank/DDBJ databases">
        <authorList>
            <person name="Kimball J.A."/>
            <person name="Haas M.W."/>
            <person name="Macchietto M."/>
            <person name="Kono T."/>
            <person name="Duquette J."/>
            <person name="Shao M."/>
        </authorList>
    </citation>
    <scope>NUCLEOTIDE SEQUENCE</scope>
    <source>
        <tissue evidence="8">Fresh leaf tissue</tissue>
    </source>
</reference>
<sequence>MDATIGDPNAAMSVEGAFERQALPDIWGTVTLRAMAVSVVLGVVFCLVGMRIQMTAGIVPALNMPANILCFFLLKCLVKLLLSLRLTTMPFTRQENMFLMTCVVTCLNVAITGGFATTMIGMSSIVAKTLTDDPDPTDIVDNITTGKWMLYLILTGMTGILSNIPFNQVMIIDYKLLFPTGTVVGQLINSFHTPEGAYVAKMQVMTIFKSFFGSLSWSIFQWFYTSGSDCGFQSFPTFGLELYKHRFYFDFSATYIGLGMICPRTVNFGLLFGAIISWGIFYPYLETKRGQWYESDSPTSLIGINGYKVFISVTLIVTDGVINFITLTTTALINLYYVRKEHIDTGMSNYVMKHPSLNYDDRKRIDMFLASRIPISAPVAAYIAWSVISMIAFPAMFSQIKFYHVAVLQVVIPVVGFCNTYATGLTDWSVAPTYSKFAIFVFAAWIAKPGAVVASLLAGGIILATLHISSQAMQDLKSGHVTLTSPRAMVAGQLLGLLLGSVVSPSLFHAFQLTTEPDAPVGSKKSKFPCPYAGLYRAMGVIGTGGVKELPKHCVEFCVVAFFVTIAIDAVVLVSQKKGWSVHAYIPSMTVIALPFFAGSYFTIDMCVGSLLLMLWTKIDSTSAQILSSAVAAGLICGEGIFTLPSALLNMFKVLPPMCMKFIPSGQEVEVVDSFLNNMGTQPIRT</sequence>
<comment type="similarity">
    <text evidence="2">Belongs to the YSL (TC 2.A.67.2) family.</text>
</comment>